<protein>
    <recommendedName>
        <fullName evidence="4">NUC153 domain-containing protein</fullName>
    </recommendedName>
</protein>
<feature type="compositionally biased region" description="Acidic residues" evidence="1">
    <location>
        <begin position="94"/>
        <end position="105"/>
    </location>
</feature>
<dbReference type="AlphaFoldDB" id="A0A453BD28"/>
<dbReference type="GO" id="GO:0006364">
    <property type="term" value="P:rRNA processing"/>
    <property type="evidence" value="ECO:0007669"/>
    <property type="project" value="InterPro"/>
</dbReference>
<evidence type="ECO:0000313" key="2">
    <source>
        <dbReference type="EnsemblPlants" id="AET2Gv20467800.7"/>
    </source>
</evidence>
<reference evidence="3" key="2">
    <citation type="journal article" date="2017" name="Nat. Plants">
        <title>The Aegilops tauschii genome reveals multiple impacts of transposons.</title>
        <authorList>
            <person name="Zhao G."/>
            <person name="Zou C."/>
            <person name="Li K."/>
            <person name="Wang K."/>
            <person name="Li T."/>
            <person name="Gao L."/>
            <person name="Zhang X."/>
            <person name="Wang H."/>
            <person name="Yang Z."/>
            <person name="Liu X."/>
            <person name="Jiang W."/>
            <person name="Mao L."/>
            <person name="Kong X."/>
            <person name="Jiao Y."/>
            <person name="Jia J."/>
        </authorList>
    </citation>
    <scope>NUCLEOTIDE SEQUENCE [LARGE SCALE GENOMIC DNA]</scope>
    <source>
        <strain evidence="3">cv. AL8/78</strain>
    </source>
</reference>
<dbReference type="PANTHER" id="PTHR12202:SF0">
    <property type="entry name" value="ESF1 HOMOLOG"/>
    <property type="match status" value="1"/>
</dbReference>
<dbReference type="Proteomes" id="UP000015105">
    <property type="component" value="Chromosome 2D"/>
</dbReference>
<dbReference type="PANTHER" id="PTHR12202">
    <property type="entry name" value="ESF1 HOMOLOG"/>
    <property type="match status" value="1"/>
</dbReference>
<proteinExistence type="predicted"/>
<reference evidence="3" key="1">
    <citation type="journal article" date="2014" name="Science">
        <title>Ancient hybridizations among the ancestral genomes of bread wheat.</title>
        <authorList>
            <consortium name="International Wheat Genome Sequencing Consortium,"/>
            <person name="Marcussen T."/>
            <person name="Sandve S.R."/>
            <person name="Heier L."/>
            <person name="Spannagl M."/>
            <person name="Pfeifer M."/>
            <person name="Jakobsen K.S."/>
            <person name="Wulff B.B."/>
            <person name="Steuernagel B."/>
            <person name="Mayer K.F."/>
            <person name="Olsen O.A."/>
        </authorList>
    </citation>
    <scope>NUCLEOTIDE SEQUENCE [LARGE SCALE GENOMIC DNA]</scope>
    <source>
        <strain evidence="3">cv. AL8/78</strain>
    </source>
</reference>
<feature type="region of interest" description="Disordered" evidence="1">
    <location>
        <begin position="52"/>
        <end position="80"/>
    </location>
</feature>
<reference evidence="2" key="5">
    <citation type="journal article" date="2021" name="G3 (Bethesda)">
        <title>Aegilops tauschii genome assembly Aet v5.0 features greater sequence contiguity and improved annotation.</title>
        <authorList>
            <person name="Wang L."/>
            <person name="Zhu T."/>
            <person name="Rodriguez J.C."/>
            <person name="Deal K.R."/>
            <person name="Dubcovsky J."/>
            <person name="McGuire P.E."/>
            <person name="Lux T."/>
            <person name="Spannagl M."/>
            <person name="Mayer K.F.X."/>
            <person name="Baldrich P."/>
            <person name="Meyers B.C."/>
            <person name="Huo N."/>
            <person name="Gu Y.Q."/>
            <person name="Zhou H."/>
            <person name="Devos K.M."/>
            <person name="Bennetzen J.L."/>
            <person name="Unver T."/>
            <person name="Budak H."/>
            <person name="Gulick P.J."/>
            <person name="Galiba G."/>
            <person name="Kalapos B."/>
            <person name="Nelson D.R."/>
            <person name="Li P."/>
            <person name="You F.M."/>
            <person name="Luo M.C."/>
            <person name="Dvorak J."/>
        </authorList>
    </citation>
    <scope>NUCLEOTIDE SEQUENCE [LARGE SCALE GENOMIC DNA]</scope>
    <source>
        <strain evidence="2">cv. AL8/78</strain>
    </source>
</reference>
<reference evidence="2" key="4">
    <citation type="submission" date="2019-03" db="UniProtKB">
        <authorList>
            <consortium name="EnsemblPlants"/>
        </authorList>
    </citation>
    <scope>IDENTIFICATION</scope>
</reference>
<dbReference type="Gramene" id="AET2Gv20467800.7">
    <property type="protein sequence ID" value="AET2Gv20467800.7"/>
    <property type="gene ID" value="AET2Gv20467800"/>
</dbReference>
<dbReference type="GO" id="GO:0003723">
    <property type="term" value="F:RNA binding"/>
    <property type="evidence" value="ECO:0007669"/>
    <property type="project" value="TreeGrafter"/>
</dbReference>
<evidence type="ECO:0008006" key="4">
    <source>
        <dbReference type="Google" id="ProtNLM"/>
    </source>
</evidence>
<reference evidence="2" key="3">
    <citation type="journal article" date="2017" name="Nature">
        <title>Genome sequence of the progenitor of the wheat D genome Aegilops tauschii.</title>
        <authorList>
            <person name="Luo M.C."/>
            <person name="Gu Y.Q."/>
            <person name="Puiu D."/>
            <person name="Wang H."/>
            <person name="Twardziok S.O."/>
            <person name="Deal K.R."/>
            <person name="Huo N."/>
            <person name="Zhu T."/>
            <person name="Wang L."/>
            <person name="Wang Y."/>
            <person name="McGuire P.E."/>
            <person name="Liu S."/>
            <person name="Long H."/>
            <person name="Ramasamy R.K."/>
            <person name="Rodriguez J.C."/>
            <person name="Van S.L."/>
            <person name="Yuan L."/>
            <person name="Wang Z."/>
            <person name="Xia Z."/>
            <person name="Xiao L."/>
            <person name="Anderson O.D."/>
            <person name="Ouyang S."/>
            <person name="Liang Y."/>
            <person name="Zimin A.V."/>
            <person name="Pertea G."/>
            <person name="Qi P."/>
            <person name="Bennetzen J.L."/>
            <person name="Dai X."/>
            <person name="Dawson M.W."/>
            <person name="Muller H.G."/>
            <person name="Kugler K."/>
            <person name="Rivarola-Duarte L."/>
            <person name="Spannagl M."/>
            <person name="Mayer K.F.X."/>
            <person name="Lu F.H."/>
            <person name="Bevan M.W."/>
            <person name="Leroy P."/>
            <person name="Li P."/>
            <person name="You F.M."/>
            <person name="Sun Q."/>
            <person name="Liu Z."/>
            <person name="Lyons E."/>
            <person name="Wicker T."/>
            <person name="Salzberg S.L."/>
            <person name="Devos K.M."/>
            <person name="Dvorak J."/>
        </authorList>
    </citation>
    <scope>NUCLEOTIDE SEQUENCE [LARGE SCALE GENOMIC DNA]</scope>
    <source>
        <strain evidence="2">cv. AL8/78</strain>
    </source>
</reference>
<accession>A0A453BD28</accession>
<dbReference type="EnsemblPlants" id="AET2Gv20467800.7">
    <property type="protein sequence ID" value="AET2Gv20467800.7"/>
    <property type="gene ID" value="AET2Gv20467800"/>
</dbReference>
<dbReference type="InterPro" id="IPR039754">
    <property type="entry name" value="Esf1"/>
</dbReference>
<evidence type="ECO:0000256" key="1">
    <source>
        <dbReference type="SAM" id="MobiDB-lite"/>
    </source>
</evidence>
<keyword evidence="3" id="KW-1185">Reference proteome</keyword>
<evidence type="ECO:0000313" key="3">
    <source>
        <dbReference type="Proteomes" id="UP000015105"/>
    </source>
</evidence>
<feature type="region of interest" description="Disordered" evidence="1">
    <location>
        <begin position="90"/>
        <end position="109"/>
    </location>
</feature>
<feature type="compositionally biased region" description="Acidic residues" evidence="1">
    <location>
        <begin position="57"/>
        <end position="67"/>
    </location>
</feature>
<sequence length="131" mass="15227">MQAPPNYKEPDFETRALQHSKVKLTWDDDEPERKKKLRRKFNDEQLDDLGVFLASDSESDDDVDDSGDEPRPNGVAKRKLTNKERLALLLEGDKSDEEQTDDQDMEITFNTELEDLSKRILERKSSEKKTV</sequence>
<name>A0A453BD28_AEGTS</name>
<organism evidence="2 3">
    <name type="scientific">Aegilops tauschii subsp. strangulata</name>
    <name type="common">Goatgrass</name>
    <dbReference type="NCBI Taxonomy" id="200361"/>
    <lineage>
        <taxon>Eukaryota</taxon>
        <taxon>Viridiplantae</taxon>
        <taxon>Streptophyta</taxon>
        <taxon>Embryophyta</taxon>
        <taxon>Tracheophyta</taxon>
        <taxon>Spermatophyta</taxon>
        <taxon>Magnoliopsida</taxon>
        <taxon>Liliopsida</taxon>
        <taxon>Poales</taxon>
        <taxon>Poaceae</taxon>
        <taxon>BOP clade</taxon>
        <taxon>Pooideae</taxon>
        <taxon>Triticodae</taxon>
        <taxon>Triticeae</taxon>
        <taxon>Triticinae</taxon>
        <taxon>Aegilops</taxon>
    </lineage>
</organism>